<feature type="transmembrane region" description="Helical" evidence="3">
    <location>
        <begin position="198"/>
        <end position="226"/>
    </location>
</feature>
<feature type="transmembrane region" description="Helical" evidence="3">
    <location>
        <begin position="127"/>
        <end position="147"/>
    </location>
</feature>
<feature type="transmembrane region" description="Helical" evidence="3">
    <location>
        <begin position="7"/>
        <end position="26"/>
    </location>
</feature>
<comment type="similarity">
    <text evidence="2">Belongs to the CDP-alcohol phosphatidyltransferase class-I family.</text>
</comment>
<proteinExistence type="inferred from homology"/>
<dbReference type="Proteomes" id="UP000516305">
    <property type="component" value="Chromosome"/>
</dbReference>
<evidence type="ECO:0000313" key="4">
    <source>
        <dbReference type="EMBL" id="QNR23146.1"/>
    </source>
</evidence>
<gene>
    <name evidence="4" type="ORF">H4K34_12265</name>
</gene>
<dbReference type="GO" id="GO:0016020">
    <property type="term" value="C:membrane"/>
    <property type="evidence" value="ECO:0007669"/>
    <property type="project" value="InterPro"/>
</dbReference>
<feature type="transmembrane region" description="Helical" evidence="3">
    <location>
        <begin position="98"/>
        <end position="115"/>
    </location>
</feature>
<feature type="transmembrane region" description="Helical" evidence="3">
    <location>
        <begin position="159"/>
        <end position="177"/>
    </location>
</feature>
<feature type="transmembrane region" description="Helical" evidence="3">
    <location>
        <begin position="32"/>
        <end position="55"/>
    </location>
</feature>
<protein>
    <submittedName>
        <fullName evidence="4">CDP-alcohol phosphatidyltransferase family protein</fullName>
    </submittedName>
</protein>
<evidence type="ECO:0000313" key="5">
    <source>
        <dbReference type="Proteomes" id="UP000516305"/>
    </source>
</evidence>
<dbReference type="PROSITE" id="PS00379">
    <property type="entry name" value="CDP_ALCOHOL_P_TRANSF"/>
    <property type="match status" value="1"/>
</dbReference>
<dbReference type="InterPro" id="IPR000462">
    <property type="entry name" value="CDP-OH_P_trans"/>
</dbReference>
<organism evidence="4 5">
    <name type="scientific">Croceimicrobium hydrocarbonivorans</name>
    <dbReference type="NCBI Taxonomy" id="2761580"/>
    <lineage>
        <taxon>Bacteria</taxon>
        <taxon>Pseudomonadati</taxon>
        <taxon>Bacteroidota</taxon>
        <taxon>Flavobacteriia</taxon>
        <taxon>Flavobacteriales</taxon>
        <taxon>Owenweeksiaceae</taxon>
        <taxon>Croceimicrobium</taxon>
    </lineage>
</organism>
<dbReference type="InterPro" id="IPR043130">
    <property type="entry name" value="CDP-OH_PTrfase_TM_dom"/>
</dbReference>
<dbReference type="Gene3D" id="1.20.120.1760">
    <property type="match status" value="1"/>
</dbReference>
<keyword evidence="3" id="KW-0472">Membrane</keyword>
<dbReference type="KEGG" id="chyd:H4K34_12265"/>
<dbReference type="InterPro" id="IPR048254">
    <property type="entry name" value="CDP_ALCOHOL_P_TRANSF_CS"/>
</dbReference>
<evidence type="ECO:0000256" key="3">
    <source>
        <dbReference type="SAM" id="Phobius"/>
    </source>
</evidence>
<dbReference type="AlphaFoldDB" id="A0A7H0VBP8"/>
<keyword evidence="5" id="KW-1185">Reference proteome</keyword>
<evidence type="ECO:0000256" key="2">
    <source>
        <dbReference type="RuleBase" id="RU003750"/>
    </source>
</evidence>
<keyword evidence="3" id="KW-0812">Transmembrane</keyword>
<reference evidence="4 5" key="1">
    <citation type="submission" date="2020-08" db="EMBL/GenBank/DDBJ databases">
        <title>Croceimicrobium hydrocarbonivorans gen. nov., sp. nov., a novel marine bacterium isolated from a bacterial consortium that degrades polyethylene terephthalate.</title>
        <authorList>
            <person name="Liu R."/>
        </authorList>
    </citation>
    <scope>NUCLEOTIDE SEQUENCE [LARGE SCALE GENOMIC DNA]</scope>
    <source>
        <strain evidence="4 5">A20-9</strain>
    </source>
</reference>
<keyword evidence="1 2" id="KW-0808">Transferase</keyword>
<keyword evidence="3" id="KW-1133">Transmembrane helix</keyword>
<accession>A0A7H0VBP8</accession>
<dbReference type="GO" id="GO:0016780">
    <property type="term" value="F:phosphotransferase activity, for other substituted phosphate groups"/>
    <property type="evidence" value="ECO:0007669"/>
    <property type="project" value="InterPro"/>
</dbReference>
<evidence type="ECO:0000256" key="1">
    <source>
        <dbReference type="ARBA" id="ARBA00022679"/>
    </source>
</evidence>
<sequence length="236" mass="26229">MFKRNLPNMLTLANLASGVLAIIALFEGRWDLILWFLGASLVFDFLDGLVARALGVHSELGLQLDSMADLISFGLAPGIALFHTFQEAGRSGEPLPDFLPYLALLVPIFSALRLAKFNLDDRQEEFFIGLPTPSNAILLYSLCLWAQTTSNPTTEAILLHPFFLTALSIISSLLLVAELPLMSFKIKDWSWKANRSRIILVLGIVVLFALLRFRALAFIIPLYLLISLLFKPGKRA</sequence>
<dbReference type="Pfam" id="PF01066">
    <property type="entry name" value="CDP-OH_P_transf"/>
    <property type="match status" value="1"/>
</dbReference>
<dbReference type="GO" id="GO:0008654">
    <property type="term" value="P:phospholipid biosynthetic process"/>
    <property type="evidence" value="ECO:0007669"/>
    <property type="project" value="InterPro"/>
</dbReference>
<dbReference type="EMBL" id="CP060139">
    <property type="protein sequence ID" value="QNR23146.1"/>
    <property type="molecule type" value="Genomic_DNA"/>
</dbReference>
<dbReference type="RefSeq" id="WP_210757682.1">
    <property type="nucleotide sequence ID" value="NZ_CP060139.1"/>
</dbReference>
<name>A0A7H0VBP8_9FLAO</name>